<dbReference type="RefSeq" id="WP_133474423.1">
    <property type="nucleotide sequence ID" value="NZ_SNWP01000011.1"/>
</dbReference>
<evidence type="ECO:0000313" key="7">
    <source>
        <dbReference type="EMBL" id="TDO26576.1"/>
    </source>
</evidence>
<feature type="domain" description="O-antigen ligase-related" evidence="6">
    <location>
        <begin position="243"/>
        <end position="406"/>
    </location>
</feature>
<evidence type="ECO:0000256" key="3">
    <source>
        <dbReference type="ARBA" id="ARBA00022989"/>
    </source>
</evidence>
<feature type="transmembrane region" description="Helical" evidence="5">
    <location>
        <begin position="282"/>
        <end position="299"/>
    </location>
</feature>
<evidence type="ECO:0000256" key="4">
    <source>
        <dbReference type="ARBA" id="ARBA00023136"/>
    </source>
</evidence>
<feature type="transmembrane region" description="Helical" evidence="5">
    <location>
        <begin position="59"/>
        <end position="80"/>
    </location>
</feature>
<comment type="subcellular location">
    <subcellularLocation>
        <location evidence="1">Membrane</location>
        <topology evidence="1">Multi-pass membrane protein</topology>
    </subcellularLocation>
</comment>
<dbReference type="GO" id="GO:0016874">
    <property type="term" value="F:ligase activity"/>
    <property type="evidence" value="ECO:0007669"/>
    <property type="project" value="UniProtKB-KW"/>
</dbReference>
<dbReference type="AlphaFoldDB" id="A0A4R6IX77"/>
<evidence type="ECO:0000256" key="5">
    <source>
        <dbReference type="SAM" id="Phobius"/>
    </source>
</evidence>
<evidence type="ECO:0000313" key="8">
    <source>
        <dbReference type="Proteomes" id="UP000295741"/>
    </source>
</evidence>
<dbReference type="InterPro" id="IPR051533">
    <property type="entry name" value="WaaL-like"/>
</dbReference>
<organism evidence="7 8">
    <name type="scientific">Sediminibacterium goheungense</name>
    <dbReference type="NCBI Taxonomy" id="1086393"/>
    <lineage>
        <taxon>Bacteria</taxon>
        <taxon>Pseudomonadati</taxon>
        <taxon>Bacteroidota</taxon>
        <taxon>Chitinophagia</taxon>
        <taxon>Chitinophagales</taxon>
        <taxon>Chitinophagaceae</taxon>
        <taxon>Sediminibacterium</taxon>
    </lineage>
</organism>
<keyword evidence="7" id="KW-0436">Ligase</keyword>
<feature type="transmembrane region" description="Helical" evidence="5">
    <location>
        <begin position="140"/>
        <end position="161"/>
    </location>
</feature>
<dbReference type="OrthoDB" id="871774at2"/>
<proteinExistence type="predicted"/>
<feature type="transmembrane region" description="Helical" evidence="5">
    <location>
        <begin position="173"/>
        <end position="191"/>
    </location>
</feature>
<keyword evidence="3 5" id="KW-1133">Transmembrane helix</keyword>
<keyword evidence="4 5" id="KW-0472">Membrane</keyword>
<feature type="transmembrane region" description="Helical" evidence="5">
    <location>
        <begin position="115"/>
        <end position="134"/>
    </location>
</feature>
<accession>A0A4R6IX77</accession>
<evidence type="ECO:0000256" key="1">
    <source>
        <dbReference type="ARBA" id="ARBA00004141"/>
    </source>
</evidence>
<comment type="caution">
    <text evidence="7">The sequence shown here is derived from an EMBL/GenBank/DDBJ whole genome shotgun (WGS) entry which is preliminary data.</text>
</comment>
<keyword evidence="2 5" id="KW-0812">Transmembrane</keyword>
<feature type="transmembrane region" description="Helical" evidence="5">
    <location>
        <begin position="211"/>
        <end position="231"/>
    </location>
</feature>
<evidence type="ECO:0000259" key="6">
    <source>
        <dbReference type="Pfam" id="PF04932"/>
    </source>
</evidence>
<feature type="transmembrane region" description="Helical" evidence="5">
    <location>
        <begin position="34"/>
        <end position="52"/>
    </location>
</feature>
<keyword evidence="8" id="KW-1185">Reference proteome</keyword>
<protein>
    <submittedName>
        <fullName evidence="7">O-antigen ligase</fullName>
    </submittedName>
</protein>
<feature type="transmembrane region" description="Helical" evidence="5">
    <location>
        <begin position="86"/>
        <end position="103"/>
    </location>
</feature>
<dbReference type="EMBL" id="SNWP01000011">
    <property type="protein sequence ID" value="TDO26576.1"/>
    <property type="molecule type" value="Genomic_DNA"/>
</dbReference>
<feature type="transmembrane region" description="Helical" evidence="5">
    <location>
        <begin position="389"/>
        <end position="414"/>
    </location>
</feature>
<feature type="transmembrane region" description="Helical" evidence="5">
    <location>
        <begin position="426"/>
        <end position="445"/>
    </location>
</feature>
<feature type="transmembrane region" description="Helical" evidence="5">
    <location>
        <begin position="238"/>
        <end position="254"/>
    </location>
</feature>
<name>A0A4R6IX77_9BACT</name>
<dbReference type="Proteomes" id="UP000295741">
    <property type="component" value="Unassembled WGS sequence"/>
</dbReference>
<dbReference type="GO" id="GO:0016020">
    <property type="term" value="C:membrane"/>
    <property type="evidence" value="ECO:0007669"/>
    <property type="project" value="UniProtKB-SubCell"/>
</dbReference>
<dbReference type="Pfam" id="PF04932">
    <property type="entry name" value="Wzy_C"/>
    <property type="match status" value="1"/>
</dbReference>
<dbReference type="PANTHER" id="PTHR37422:SF13">
    <property type="entry name" value="LIPOPOLYSACCHARIDE BIOSYNTHESIS PROTEIN PA4999-RELATED"/>
    <property type="match status" value="1"/>
</dbReference>
<dbReference type="PANTHER" id="PTHR37422">
    <property type="entry name" value="TEICHURONIC ACID BIOSYNTHESIS PROTEIN TUAE"/>
    <property type="match status" value="1"/>
</dbReference>
<evidence type="ECO:0000256" key="2">
    <source>
        <dbReference type="ARBA" id="ARBA00022692"/>
    </source>
</evidence>
<dbReference type="InterPro" id="IPR007016">
    <property type="entry name" value="O-antigen_ligase-rel_domated"/>
</dbReference>
<sequence length="486" mass="56337">MRFFFPAYQTREIIASLCFFIFSVWAIISQQWLWMLVPFAILLVPVMIQAAIQHTEKLFWLLMILLPLSTELNITPQLGIDFPDEIVMLLLTGMALLYWWHKPMQFPLTVWKHPLFFWLIIHVCWIAITAAYAIEPLPAIKFLLAKIWYIVPFVLLPVIWVNSISGMQKLAKTLLWPMAFVIVITFFRHATEAFSFESINRHLFPFFRNHVNYASMLVCLLAVLSCAWYLCPKQSVQRKWLFIALLLGLLALVFAYSRGAWLALIAGVCTILVIQKRQMVTFILLAVVAVLVSTAWLVTDKQYFQFAPDHDKTVFHTDFSQHLSATVALKDVSNAERFYRWVAGARMLADKPITGFGPSSFYLHYRPYTVKRFETWVSNNPEHSTVHNYFLLTALEQGIIGLIIFCTLYFFMLMRLQKIYHQLHSYFYRAVTMTVAVILVMIGVINFISDMIETDKIGSLFWLCMGMVMILDGKVKEERASLVSSQ</sequence>
<feature type="transmembrane region" description="Helical" evidence="5">
    <location>
        <begin position="12"/>
        <end position="28"/>
    </location>
</feature>
<reference evidence="7 8" key="1">
    <citation type="submission" date="2019-03" db="EMBL/GenBank/DDBJ databases">
        <title>Genomic Encyclopedia of Archaeal and Bacterial Type Strains, Phase II (KMG-II): from individual species to whole genera.</title>
        <authorList>
            <person name="Goeker M."/>
        </authorList>
    </citation>
    <scope>NUCLEOTIDE SEQUENCE [LARGE SCALE GENOMIC DNA]</scope>
    <source>
        <strain evidence="7 8">DSM 28323</strain>
    </source>
</reference>
<gene>
    <name evidence="7" type="ORF">BC659_1884</name>
</gene>